<protein>
    <submittedName>
        <fullName evidence="2">Uncharacterized protein</fullName>
    </submittedName>
</protein>
<feature type="transmembrane region" description="Helical" evidence="1">
    <location>
        <begin position="69"/>
        <end position="87"/>
    </location>
</feature>
<keyword evidence="1" id="KW-1133">Transmembrane helix</keyword>
<dbReference type="Proteomes" id="UP001268089">
    <property type="component" value="Unassembled WGS sequence"/>
</dbReference>
<proteinExistence type="predicted"/>
<dbReference type="RefSeq" id="WP_310339789.1">
    <property type="nucleotide sequence ID" value="NZ_JAVDXO010000002.1"/>
</dbReference>
<keyword evidence="3" id="KW-1185">Reference proteome</keyword>
<accession>A0ABU1ZL30</accession>
<gene>
    <name evidence="2" type="ORF">J2X15_000868</name>
</gene>
<organism evidence="2 3">
    <name type="scientific">Rhodoferax saidenbachensis</name>
    <dbReference type="NCBI Taxonomy" id="1484693"/>
    <lineage>
        <taxon>Bacteria</taxon>
        <taxon>Pseudomonadati</taxon>
        <taxon>Pseudomonadota</taxon>
        <taxon>Betaproteobacteria</taxon>
        <taxon>Burkholderiales</taxon>
        <taxon>Comamonadaceae</taxon>
        <taxon>Rhodoferax</taxon>
    </lineage>
</organism>
<feature type="transmembrane region" description="Helical" evidence="1">
    <location>
        <begin position="45"/>
        <end position="63"/>
    </location>
</feature>
<comment type="caution">
    <text evidence="2">The sequence shown here is derived from an EMBL/GenBank/DDBJ whole genome shotgun (WGS) entry which is preliminary data.</text>
</comment>
<dbReference type="EMBL" id="JAVDXO010000002">
    <property type="protein sequence ID" value="MDR7305590.1"/>
    <property type="molecule type" value="Genomic_DNA"/>
</dbReference>
<feature type="transmembrane region" description="Helical" evidence="1">
    <location>
        <begin position="13"/>
        <end position="33"/>
    </location>
</feature>
<keyword evidence="1" id="KW-0472">Membrane</keyword>
<evidence type="ECO:0000313" key="2">
    <source>
        <dbReference type="EMBL" id="MDR7305590.1"/>
    </source>
</evidence>
<name>A0ABU1ZL30_9BURK</name>
<keyword evidence="1" id="KW-0812">Transmembrane</keyword>
<evidence type="ECO:0000313" key="3">
    <source>
        <dbReference type="Proteomes" id="UP001268089"/>
    </source>
</evidence>
<reference evidence="2 3" key="1">
    <citation type="submission" date="2023-07" db="EMBL/GenBank/DDBJ databases">
        <title>Sorghum-associated microbial communities from plants grown in Nebraska, USA.</title>
        <authorList>
            <person name="Schachtman D."/>
        </authorList>
    </citation>
    <scope>NUCLEOTIDE SEQUENCE [LARGE SCALE GENOMIC DNA]</scope>
    <source>
        <strain evidence="2 3">BE308</strain>
    </source>
</reference>
<sequence>MGLFDLLNHLLNFVAPALALGCLLAFVAPVFYRKQSLARGRIAQAAINSVAGALALGLALWLLGRDGKMAGYAALVLATATSQWWALRR</sequence>
<evidence type="ECO:0000256" key="1">
    <source>
        <dbReference type="SAM" id="Phobius"/>
    </source>
</evidence>